<dbReference type="RefSeq" id="WP_380426885.1">
    <property type="nucleotide sequence ID" value="NZ_JBHRZV010000049.1"/>
</dbReference>
<dbReference type="Gene3D" id="3.40.630.30">
    <property type="match status" value="1"/>
</dbReference>
<evidence type="ECO:0000259" key="3">
    <source>
        <dbReference type="PROSITE" id="PS51186"/>
    </source>
</evidence>
<feature type="domain" description="N-acetyltransferase" evidence="3">
    <location>
        <begin position="1"/>
        <end position="141"/>
    </location>
</feature>
<keyword evidence="5" id="KW-1185">Reference proteome</keyword>
<dbReference type="CDD" id="cd04301">
    <property type="entry name" value="NAT_SF"/>
    <property type="match status" value="1"/>
</dbReference>
<dbReference type="PANTHER" id="PTHR43800">
    <property type="entry name" value="PEPTIDYL-LYSINE N-ACETYLTRANSFERASE YJAB"/>
    <property type="match status" value="1"/>
</dbReference>
<dbReference type="SUPFAM" id="SSF55729">
    <property type="entry name" value="Acyl-CoA N-acyltransferases (Nat)"/>
    <property type="match status" value="1"/>
</dbReference>
<dbReference type="Proteomes" id="UP001595807">
    <property type="component" value="Unassembled WGS sequence"/>
</dbReference>
<comment type="caution">
    <text evidence="4">The sequence shown here is derived from an EMBL/GenBank/DDBJ whole genome shotgun (WGS) entry which is preliminary data.</text>
</comment>
<evidence type="ECO:0000313" key="4">
    <source>
        <dbReference type="EMBL" id="MFC3928390.1"/>
    </source>
</evidence>
<dbReference type="EC" id="2.3.-.-" evidence="4"/>
<dbReference type="PANTHER" id="PTHR43800:SF1">
    <property type="entry name" value="PEPTIDYL-LYSINE N-ACETYLTRANSFERASE YJAB"/>
    <property type="match status" value="1"/>
</dbReference>
<gene>
    <name evidence="4" type="ORF">ACFORF_07400</name>
</gene>
<sequence>MAYLFTKSKADFSSFFKTVFDRQFEEVFETERTSASKDSFTFVLSQGQEIVAAAACQRLYETLKINDLAVDPNLQKQGLGSLMLDHIKDYAVKEKIHTLILTTRSYQAKDFYLKNGFDQFGYLENMPFTGVGTYYMVHRLSQD</sequence>
<evidence type="ECO:0000256" key="2">
    <source>
        <dbReference type="ARBA" id="ARBA00023315"/>
    </source>
</evidence>
<accession>A0ABV8CXJ7</accession>
<reference evidence="5" key="1">
    <citation type="journal article" date="2019" name="Int. J. Syst. Evol. Microbiol.">
        <title>The Global Catalogue of Microorganisms (GCM) 10K type strain sequencing project: providing services to taxonomists for standard genome sequencing and annotation.</title>
        <authorList>
            <consortium name="The Broad Institute Genomics Platform"/>
            <consortium name="The Broad Institute Genome Sequencing Center for Infectious Disease"/>
            <person name="Wu L."/>
            <person name="Ma J."/>
        </authorList>
    </citation>
    <scope>NUCLEOTIDE SEQUENCE [LARGE SCALE GENOMIC DNA]</scope>
    <source>
        <strain evidence="5">CCUG 67170</strain>
    </source>
</reference>
<proteinExistence type="predicted"/>
<dbReference type="Pfam" id="PF00583">
    <property type="entry name" value="Acetyltransf_1"/>
    <property type="match status" value="1"/>
</dbReference>
<protein>
    <submittedName>
        <fullName evidence="4">GNAT family N-acetyltransferase</fullName>
        <ecNumber evidence="4">2.3.-.-</ecNumber>
    </submittedName>
</protein>
<keyword evidence="2 4" id="KW-0012">Acyltransferase</keyword>
<dbReference type="PROSITE" id="PS51186">
    <property type="entry name" value="GNAT"/>
    <property type="match status" value="1"/>
</dbReference>
<name>A0ABV8CXJ7_9STRE</name>
<dbReference type="InterPro" id="IPR000182">
    <property type="entry name" value="GNAT_dom"/>
</dbReference>
<evidence type="ECO:0000256" key="1">
    <source>
        <dbReference type="ARBA" id="ARBA00022679"/>
    </source>
</evidence>
<organism evidence="4 5">
    <name type="scientific">Streptococcus caprae</name>
    <dbReference type="NCBI Taxonomy" id="1640501"/>
    <lineage>
        <taxon>Bacteria</taxon>
        <taxon>Bacillati</taxon>
        <taxon>Bacillota</taxon>
        <taxon>Bacilli</taxon>
        <taxon>Lactobacillales</taxon>
        <taxon>Streptococcaceae</taxon>
        <taxon>Streptococcus</taxon>
    </lineage>
</organism>
<dbReference type="InterPro" id="IPR016181">
    <property type="entry name" value="Acyl_CoA_acyltransferase"/>
</dbReference>
<dbReference type="GO" id="GO:0016746">
    <property type="term" value="F:acyltransferase activity"/>
    <property type="evidence" value="ECO:0007669"/>
    <property type="project" value="UniProtKB-KW"/>
</dbReference>
<keyword evidence="1 4" id="KW-0808">Transferase</keyword>
<dbReference type="EMBL" id="JBHRZV010000049">
    <property type="protein sequence ID" value="MFC3928390.1"/>
    <property type="molecule type" value="Genomic_DNA"/>
</dbReference>
<evidence type="ECO:0000313" key="5">
    <source>
        <dbReference type="Proteomes" id="UP001595807"/>
    </source>
</evidence>